<evidence type="ECO:0000256" key="8">
    <source>
        <dbReference type="ARBA" id="ARBA00023136"/>
    </source>
</evidence>
<evidence type="ECO:0000256" key="14">
    <source>
        <dbReference type="SAM" id="Phobius"/>
    </source>
</evidence>
<dbReference type="EMBL" id="JARQZJ010000005">
    <property type="protein sequence ID" value="KAK9871136.1"/>
    <property type="molecule type" value="Genomic_DNA"/>
</dbReference>
<sequence length="334" mass="37767">MTEEQNPGTSQNSHLHKTDRSSPQNREMMNQIVEMIFLLVAWIVLTIYYMMEGIYRMIWLPAPKSVQGEIVLITGTGHGIGKLLASYYADAGATVVGWDINKANNDETMKEINKKYPNRARGYVCNVANRENVLETAQKVQREVGDVKIVIINAGIMPCHLLEEHSADEIRRIIDINVMQYFWLIEAFLPSMKKNNCGHIVGMSSMAGVAGFNNIVPYCASKYAVRGLMESLRMELRAQSFDNIHITAIYPHMVNTGLCKNPRIRFDKVLSMLPPEGVAHAVMMAQRRDEIELSLPRYLYPTINALRLLPFKSQLKAADFLDTGLDSDLLCKNE</sequence>
<keyword evidence="16" id="KW-1185">Reference proteome</keyword>
<evidence type="ECO:0000256" key="6">
    <source>
        <dbReference type="ARBA" id="ARBA00023002"/>
    </source>
</evidence>
<dbReference type="Gene3D" id="3.40.50.720">
    <property type="entry name" value="NAD(P)-binding Rossmann-like Domain"/>
    <property type="match status" value="1"/>
</dbReference>
<evidence type="ECO:0000256" key="4">
    <source>
        <dbReference type="ARBA" id="ARBA00022857"/>
    </source>
</evidence>
<evidence type="ECO:0000256" key="10">
    <source>
        <dbReference type="ARBA" id="ARBA00068717"/>
    </source>
</evidence>
<feature type="region of interest" description="Disordered" evidence="13">
    <location>
        <begin position="1"/>
        <end position="23"/>
    </location>
</feature>
<dbReference type="GO" id="GO:0005811">
    <property type="term" value="C:lipid droplet"/>
    <property type="evidence" value="ECO:0007669"/>
    <property type="project" value="TreeGrafter"/>
</dbReference>
<dbReference type="PANTHER" id="PTHR24322:SF736">
    <property type="entry name" value="RETINOL DEHYDROGENASE 10"/>
    <property type="match status" value="1"/>
</dbReference>
<keyword evidence="8 14" id="KW-0472">Membrane</keyword>
<feature type="compositionally biased region" description="Polar residues" evidence="13">
    <location>
        <begin position="1"/>
        <end position="13"/>
    </location>
</feature>
<feature type="transmembrane region" description="Helical" evidence="14">
    <location>
        <begin position="32"/>
        <end position="51"/>
    </location>
</feature>
<evidence type="ECO:0000256" key="11">
    <source>
        <dbReference type="ARBA" id="ARBA00082544"/>
    </source>
</evidence>
<evidence type="ECO:0000313" key="15">
    <source>
        <dbReference type="EMBL" id="KAK9871136.1"/>
    </source>
</evidence>
<dbReference type="Proteomes" id="UP001431783">
    <property type="component" value="Unassembled WGS sequence"/>
</dbReference>
<evidence type="ECO:0000256" key="12">
    <source>
        <dbReference type="RuleBase" id="RU000363"/>
    </source>
</evidence>
<evidence type="ECO:0000256" key="3">
    <source>
        <dbReference type="ARBA" id="ARBA00022692"/>
    </source>
</evidence>
<gene>
    <name evidence="15" type="ORF">WA026_011419</name>
</gene>
<organism evidence="15 16">
    <name type="scientific">Henosepilachna vigintioctopunctata</name>
    <dbReference type="NCBI Taxonomy" id="420089"/>
    <lineage>
        <taxon>Eukaryota</taxon>
        <taxon>Metazoa</taxon>
        <taxon>Ecdysozoa</taxon>
        <taxon>Arthropoda</taxon>
        <taxon>Hexapoda</taxon>
        <taxon>Insecta</taxon>
        <taxon>Pterygota</taxon>
        <taxon>Neoptera</taxon>
        <taxon>Endopterygota</taxon>
        <taxon>Coleoptera</taxon>
        <taxon>Polyphaga</taxon>
        <taxon>Cucujiformia</taxon>
        <taxon>Coccinelloidea</taxon>
        <taxon>Coccinellidae</taxon>
        <taxon>Epilachninae</taxon>
        <taxon>Epilachnini</taxon>
        <taxon>Henosepilachna</taxon>
    </lineage>
</organism>
<evidence type="ECO:0000256" key="13">
    <source>
        <dbReference type="SAM" id="MobiDB-lite"/>
    </source>
</evidence>
<dbReference type="InterPro" id="IPR036291">
    <property type="entry name" value="NAD(P)-bd_dom_sf"/>
</dbReference>
<dbReference type="Pfam" id="PF00106">
    <property type="entry name" value="adh_short"/>
    <property type="match status" value="1"/>
</dbReference>
<dbReference type="AlphaFoldDB" id="A0AAW1TJJ2"/>
<dbReference type="FunFam" id="3.40.50.720:FF:000131">
    <property type="entry name" value="Short-chain dehydrogenase/reductase 3"/>
    <property type="match status" value="1"/>
</dbReference>
<accession>A0AAW1TJJ2</accession>
<evidence type="ECO:0000256" key="2">
    <source>
        <dbReference type="ARBA" id="ARBA00006484"/>
    </source>
</evidence>
<evidence type="ECO:0000256" key="9">
    <source>
        <dbReference type="ARBA" id="ARBA00059620"/>
    </source>
</evidence>
<keyword evidence="7" id="KW-0443">Lipid metabolism</keyword>
<comment type="subcellular location">
    <subcellularLocation>
        <location evidence="1">Membrane</location>
        <topology evidence="1">Multi-pass membrane protein</topology>
    </subcellularLocation>
</comment>
<dbReference type="SUPFAM" id="SSF51735">
    <property type="entry name" value="NAD(P)-binding Rossmann-fold domains"/>
    <property type="match status" value="1"/>
</dbReference>
<dbReference type="PRINTS" id="PR00081">
    <property type="entry name" value="GDHRDH"/>
</dbReference>
<dbReference type="PRINTS" id="PR00080">
    <property type="entry name" value="SDRFAMILY"/>
</dbReference>
<keyword evidence="3 14" id="KW-0812">Transmembrane</keyword>
<dbReference type="GO" id="GO:0016020">
    <property type="term" value="C:membrane"/>
    <property type="evidence" value="ECO:0007669"/>
    <property type="project" value="UniProtKB-SubCell"/>
</dbReference>
<comment type="caution">
    <text evidence="15">The sequence shown here is derived from an EMBL/GenBank/DDBJ whole genome shotgun (WGS) entry which is preliminary data.</text>
</comment>
<protein>
    <recommendedName>
        <fullName evidence="10">Short-chain dehydrogenase/reductase 3</fullName>
    </recommendedName>
    <alternativeName>
        <fullName evidence="11">Retinal short-chain dehydrogenase/reductase 1</fullName>
    </alternativeName>
</protein>
<dbReference type="InterPro" id="IPR020904">
    <property type="entry name" value="Sc_DH/Rdtase_CS"/>
</dbReference>
<name>A0AAW1TJJ2_9CUCU</name>
<keyword evidence="4" id="KW-0521">NADP</keyword>
<keyword evidence="6" id="KW-0560">Oxidoreductase</keyword>
<dbReference type="GO" id="GO:0052650">
    <property type="term" value="F:all-trans-retinol dehydrogenase (NADP+) activity"/>
    <property type="evidence" value="ECO:0007669"/>
    <property type="project" value="UniProtKB-ARBA"/>
</dbReference>
<dbReference type="PROSITE" id="PS00061">
    <property type="entry name" value="ADH_SHORT"/>
    <property type="match status" value="1"/>
</dbReference>
<evidence type="ECO:0000256" key="7">
    <source>
        <dbReference type="ARBA" id="ARBA00023098"/>
    </source>
</evidence>
<evidence type="ECO:0000313" key="16">
    <source>
        <dbReference type="Proteomes" id="UP001431783"/>
    </source>
</evidence>
<evidence type="ECO:0000256" key="5">
    <source>
        <dbReference type="ARBA" id="ARBA00022989"/>
    </source>
</evidence>
<evidence type="ECO:0000256" key="1">
    <source>
        <dbReference type="ARBA" id="ARBA00004141"/>
    </source>
</evidence>
<dbReference type="PANTHER" id="PTHR24322">
    <property type="entry name" value="PKSB"/>
    <property type="match status" value="1"/>
</dbReference>
<keyword evidence="5 14" id="KW-1133">Transmembrane helix</keyword>
<reference evidence="15 16" key="1">
    <citation type="submission" date="2023-03" db="EMBL/GenBank/DDBJ databases">
        <title>Genome insight into feeding habits of ladybird beetles.</title>
        <authorList>
            <person name="Li H.-S."/>
            <person name="Huang Y.-H."/>
            <person name="Pang H."/>
        </authorList>
    </citation>
    <scope>NUCLEOTIDE SEQUENCE [LARGE SCALE GENOMIC DNA]</scope>
    <source>
        <strain evidence="15">SYSU_2023b</strain>
        <tissue evidence="15">Whole body</tissue>
    </source>
</reference>
<proteinExistence type="inferred from homology"/>
<dbReference type="InterPro" id="IPR002347">
    <property type="entry name" value="SDR_fam"/>
</dbReference>
<comment type="similarity">
    <text evidence="2 12">Belongs to the short-chain dehydrogenases/reductases (SDR) family.</text>
</comment>
<comment type="function">
    <text evidence="9">Catalyzes the reduction of all-trans-retinal to all-trans-retinol in the presence of NADPH.</text>
</comment>